<sequence>MNCPNIIQHLGHVYWFIRSYHQQAPEANEVTIGLKPL</sequence>
<name>M7N2I0_9BACT</name>
<dbReference type="Proteomes" id="UP000011910">
    <property type="component" value="Unassembled WGS sequence"/>
</dbReference>
<evidence type="ECO:0000313" key="1">
    <source>
        <dbReference type="EMBL" id="EMR01421.1"/>
    </source>
</evidence>
<dbReference type="AlphaFoldDB" id="M7N2I0"/>
<proteinExistence type="predicted"/>
<evidence type="ECO:0000313" key="2">
    <source>
        <dbReference type="Proteomes" id="UP000011910"/>
    </source>
</evidence>
<accession>M7N2I0</accession>
<dbReference type="EMBL" id="AODQ01000117">
    <property type="protein sequence ID" value="EMR01421.1"/>
    <property type="molecule type" value="Genomic_DNA"/>
</dbReference>
<reference evidence="1 2" key="1">
    <citation type="journal article" date="2013" name="Genome Announc.">
        <title>Draft Genome Sequence of Cesiribacter andamanensis Strain AMV16T, Isolated from a Soil Sample from a Mud Volcano in the Andaman Islands, India.</title>
        <authorList>
            <person name="Shivaji S."/>
            <person name="Ara S."/>
            <person name="Begum Z."/>
            <person name="Srinivas T.N."/>
            <person name="Singh A."/>
            <person name="Kumar Pinnaka A."/>
        </authorList>
    </citation>
    <scope>NUCLEOTIDE SEQUENCE [LARGE SCALE GENOMIC DNA]</scope>
    <source>
        <strain evidence="1 2">AMV16</strain>
    </source>
</reference>
<dbReference type="STRING" id="1279009.ADICEAN_03455"/>
<organism evidence="1 2">
    <name type="scientific">Cesiribacter andamanensis AMV16</name>
    <dbReference type="NCBI Taxonomy" id="1279009"/>
    <lineage>
        <taxon>Bacteria</taxon>
        <taxon>Pseudomonadati</taxon>
        <taxon>Bacteroidota</taxon>
        <taxon>Cytophagia</taxon>
        <taxon>Cytophagales</taxon>
        <taxon>Cesiribacteraceae</taxon>
        <taxon>Cesiribacter</taxon>
    </lineage>
</organism>
<gene>
    <name evidence="1" type="ORF">ADICEAN_03455</name>
</gene>
<comment type="caution">
    <text evidence="1">The sequence shown here is derived from an EMBL/GenBank/DDBJ whole genome shotgun (WGS) entry which is preliminary data.</text>
</comment>
<protein>
    <submittedName>
        <fullName evidence="1">Uncharacterized protein</fullName>
    </submittedName>
</protein>
<keyword evidence="2" id="KW-1185">Reference proteome</keyword>